<proteinExistence type="predicted"/>
<evidence type="ECO:0000313" key="3">
    <source>
        <dbReference type="Proteomes" id="UP000031443"/>
    </source>
</evidence>
<accession>M7BL62</accession>
<dbReference type="AlphaFoldDB" id="M7BL62"/>
<keyword evidence="3" id="KW-1185">Reference proteome</keyword>
<feature type="compositionally biased region" description="Polar residues" evidence="1">
    <location>
        <begin position="260"/>
        <end position="270"/>
    </location>
</feature>
<dbReference type="EMBL" id="KB520916">
    <property type="protein sequence ID" value="EMP37954.1"/>
    <property type="molecule type" value="Genomic_DNA"/>
</dbReference>
<protein>
    <submittedName>
        <fullName evidence="2">Uncharacterized protein</fullName>
    </submittedName>
</protein>
<reference evidence="3" key="1">
    <citation type="journal article" date="2013" name="Nat. Genet.">
        <title>The draft genomes of soft-shell turtle and green sea turtle yield insights into the development and evolution of the turtle-specific body plan.</title>
        <authorList>
            <person name="Wang Z."/>
            <person name="Pascual-Anaya J."/>
            <person name="Zadissa A."/>
            <person name="Li W."/>
            <person name="Niimura Y."/>
            <person name="Huang Z."/>
            <person name="Li C."/>
            <person name="White S."/>
            <person name="Xiong Z."/>
            <person name="Fang D."/>
            <person name="Wang B."/>
            <person name="Ming Y."/>
            <person name="Chen Y."/>
            <person name="Zheng Y."/>
            <person name="Kuraku S."/>
            <person name="Pignatelli M."/>
            <person name="Herrero J."/>
            <person name="Beal K."/>
            <person name="Nozawa M."/>
            <person name="Li Q."/>
            <person name="Wang J."/>
            <person name="Zhang H."/>
            <person name="Yu L."/>
            <person name="Shigenobu S."/>
            <person name="Wang J."/>
            <person name="Liu J."/>
            <person name="Flicek P."/>
            <person name="Searle S."/>
            <person name="Wang J."/>
            <person name="Kuratani S."/>
            <person name="Yin Y."/>
            <person name="Aken B."/>
            <person name="Zhang G."/>
            <person name="Irie N."/>
        </authorList>
    </citation>
    <scope>NUCLEOTIDE SEQUENCE [LARGE SCALE GENOMIC DNA]</scope>
</reference>
<evidence type="ECO:0000256" key="1">
    <source>
        <dbReference type="SAM" id="MobiDB-lite"/>
    </source>
</evidence>
<feature type="region of interest" description="Disordered" evidence="1">
    <location>
        <begin position="27"/>
        <end position="49"/>
    </location>
</feature>
<sequence>MLSCGAELCQIQREQTLSWEQSCNPKARGTAQREQTCPGKKAAATRPRGARKAGHEAVVYVHATLLLLVVCILTRSTSTSIRGAVCRAERLTCQLPKQLPTGSRAAPQAVSSPLTTTGSPAAPEALGSSLSPIRIPAAPRLSASCSVPGSQFRAHSWELGRLSGASVQLPGSPQRTGRWKPLGSRSPVGYILGYQLPAGSSAAAPRLLACHLDCRCRVPHQEPGCSGVPSVGAARLLAAGSEEPGASRHYITDPHWEQGGSMQRQGSPQADSGMPGRHSPAQRRKQGAKAAAWLGARSREPGDSQALSGDATKESPESRDSTLPEIGSLRSPSGDYGLCMDLLGSEDSMKESSMES</sequence>
<name>M7BL62_CHEMY</name>
<evidence type="ECO:0000313" key="2">
    <source>
        <dbReference type="EMBL" id="EMP37954.1"/>
    </source>
</evidence>
<feature type="compositionally biased region" description="Polar residues" evidence="1">
    <location>
        <begin position="109"/>
        <end position="119"/>
    </location>
</feature>
<feature type="compositionally biased region" description="Basic and acidic residues" evidence="1">
    <location>
        <begin position="347"/>
        <end position="356"/>
    </location>
</feature>
<dbReference type="Proteomes" id="UP000031443">
    <property type="component" value="Unassembled WGS sequence"/>
</dbReference>
<feature type="compositionally biased region" description="Basic and acidic residues" evidence="1">
    <location>
        <begin position="311"/>
        <end position="322"/>
    </location>
</feature>
<feature type="region of interest" description="Disordered" evidence="1">
    <location>
        <begin position="100"/>
        <end position="128"/>
    </location>
</feature>
<gene>
    <name evidence="2" type="ORF">UY3_04846</name>
</gene>
<feature type="region of interest" description="Disordered" evidence="1">
    <location>
        <begin position="240"/>
        <end position="356"/>
    </location>
</feature>
<organism evidence="2 3">
    <name type="scientific">Chelonia mydas</name>
    <name type="common">Green sea-turtle</name>
    <name type="synonym">Chelonia agassizi</name>
    <dbReference type="NCBI Taxonomy" id="8469"/>
    <lineage>
        <taxon>Eukaryota</taxon>
        <taxon>Metazoa</taxon>
        <taxon>Chordata</taxon>
        <taxon>Craniata</taxon>
        <taxon>Vertebrata</taxon>
        <taxon>Euteleostomi</taxon>
        <taxon>Archelosauria</taxon>
        <taxon>Testudinata</taxon>
        <taxon>Testudines</taxon>
        <taxon>Cryptodira</taxon>
        <taxon>Durocryptodira</taxon>
        <taxon>Americhelydia</taxon>
        <taxon>Chelonioidea</taxon>
        <taxon>Cheloniidae</taxon>
        <taxon>Chelonia</taxon>
    </lineage>
</organism>